<reference evidence="1 2" key="1">
    <citation type="journal article" date="2011" name="J. Bacteriol.">
        <title>Draft genome sequence of Caloramator australicus strain RC3T, a thermoanaerobe from the Great Artesian Basin of Australia.</title>
        <authorList>
            <person name="Ogg C.D."/>
            <person name="Patel B.K.C."/>
        </authorList>
    </citation>
    <scope>NUCLEOTIDE SEQUENCE [LARGE SCALE GENOMIC DNA]</scope>
    <source>
        <strain evidence="1 2">RC3</strain>
    </source>
</reference>
<keyword evidence="2" id="KW-1185">Reference proteome</keyword>
<evidence type="ECO:0000313" key="2">
    <source>
        <dbReference type="Proteomes" id="UP000007652"/>
    </source>
</evidence>
<dbReference type="EMBL" id="CAKP01000019">
    <property type="protein sequence ID" value="CCC58097.1"/>
    <property type="molecule type" value="Genomic_DNA"/>
</dbReference>
<organism evidence="1 2">
    <name type="scientific">Caloramator australicus RC3</name>
    <dbReference type="NCBI Taxonomy" id="857293"/>
    <lineage>
        <taxon>Bacteria</taxon>
        <taxon>Bacillati</taxon>
        <taxon>Bacillota</taxon>
        <taxon>Clostridia</taxon>
        <taxon>Eubacteriales</taxon>
        <taxon>Clostridiaceae</taxon>
        <taxon>Caloramator</taxon>
    </lineage>
</organism>
<name>G0V4Q7_9CLOT</name>
<protein>
    <submittedName>
        <fullName evidence="1">Uncharacterized protein</fullName>
    </submittedName>
</protein>
<gene>
    <name evidence="1" type="ORF">CAAU_0448</name>
</gene>
<sequence>MDFNGFVAADFDFFKKKDKFTKEEYDKFRNEIKLHFRKFCYELQKIYHKNTDGVLEIDKEFHGFSKKSEEIAAYNLVKDDMRIKFFLNSENVGTCLEIKDDNLKDFLTKYKDVIKQFLFSNKHAFIELQNLGKGDKKTRILALDYSEKNYEGFIMESSKSKTLLVGFIYNKNEAIKLGKDITKHIHENYYEISKIKDLMLQNK</sequence>
<dbReference type="Proteomes" id="UP000007652">
    <property type="component" value="Unassembled WGS sequence"/>
</dbReference>
<dbReference type="RefSeq" id="WP_008907815.1">
    <property type="nucleotide sequence ID" value="NZ_CAKP01000019.1"/>
</dbReference>
<proteinExistence type="predicted"/>
<evidence type="ECO:0000313" key="1">
    <source>
        <dbReference type="EMBL" id="CCC58097.1"/>
    </source>
</evidence>
<comment type="caution">
    <text evidence="1">The sequence shown here is derived from an EMBL/GenBank/DDBJ whole genome shotgun (WGS) entry which is preliminary data.</text>
</comment>
<dbReference type="OrthoDB" id="1954287at2"/>
<dbReference type="AlphaFoldDB" id="G0V4Q7"/>
<accession>G0V4Q7</accession>
<dbReference type="STRING" id="857293.CAAU_0448"/>